<organism evidence="8 9">
    <name type="scientific">Phocaeicola intestinalis</name>
    <dbReference type="NCBI Taxonomy" id="2762212"/>
    <lineage>
        <taxon>Bacteria</taxon>
        <taxon>Pseudomonadati</taxon>
        <taxon>Bacteroidota</taxon>
        <taxon>Bacteroidia</taxon>
        <taxon>Bacteroidales</taxon>
        <taxon>Bacteroidaceae</taxon>
        <taxon>Phocaeicola</taxon>
    </lineage>
</organism>
<dbReference type="RefSeq" id="WP_191763891.1">
    <property type="nucleotide sequence ID" value="NZ_JACSPP010000021.1"/>
</dbReference>
<feature type="region of interest" description="Disordered" evidence="5">
    <location>
        <begin position="1484"/>
        <end position="1504"/>
    </location>
</feature>
<dbReference type="EMBL" id="JACSPP010000021">
    <property type="protein sequence ID" value="MBD8040462.1"/>
    <property type="molecule type" value="Genomic_DNA"/>
</dbReference>
<dbReference type="PANTHER" id="PTHR30441">
    <property type="entry name" value="DUF748 DOMAIN-CONTAINING PROTEIN"/>
    <property type="match status" value="1"/>
</dbReference>
<keyword evidence="4 6" id="KW-0472">Membrane</keyword>
<feature type="transmembrane region" description="Helical" evidence="6">
    <location>
        <begin position="12"/>
        <end position="33"/>
    </location>
</feature>
<dbReference type="InterPro" id="IPR052894">
    <property type="entry name" value="AsmA-related"/>
</dbReference>
<keyword evidence="9" id="KW-1185">Reference proteome</keyword>
<protein>
    <submittedName>
        <fullName evidence="8">Translocation/assembly module TamB domain-containing protein</fullName>
    </submittedName>
</protein>
<comment type="caution">
    <text evidence="8">The sequence shown here is derived from an EMBL/GenBank/DDBJ whole genome shotgun (WGS) entry which is preliminary data.</text>
</comment>
<dbReference type="Pfam" id="PF04357">
    <property type="entry name" value="TamB"/>
    <property type="match status" value="1"/>
</dbReference>
<dbReference type="Proteomes" id="UP000620874">
    <property type="component" value="Unassembled WGS sequence"/>
</dbReference>
<evidence type="ECO:0000256" key="5">
    <source>
        <dbReference type="SAM" id="MobiDB-lite"/>
    </source>
</evidence>
<dbReference type="InterPro" id="IPR008023">
    <property type="entry name" value="DUF748"/>
</dbReference>
<feature type="domain" description="Translocation and assembly module TamB C-terminal" evidence="7">
    <location>
        <begin position="1024"/>
        <end position="1467"/>
    </location>
</feature>
<dbReference type="PANTHER" id="PTHR30441:SF4">
    <property type="entry name" value="PROTEIN ASMA"/>
    <property type="match status" value="1"/>
</dbReference>
<evidence type="ECO:0000256" key="6">
    <source>
        <dbReference type="SAM" id="Phobius"/>
    </source>
</evidence>
<sequence>MRKVIHIKHFVRSVIILILVCYFGLIAIFNLSFVQKQISDLAAEELSKLMKTEVSIGNIDLGLLNRVIIQNVTLKDRENEELLKVSRFSAKVEISSLLHGKIRISSVQLFGLNARLNRKTPDSPANFQFVLDAFASKDTVKKEKNIDLRINSILIRRGQVYYDVLSEPATPNRFNDKHIGIQNFSATLALKALTNDSVNAQVRRMSFNEISGFRLKKLALKCIATPRYFTINDLELQLPETILSIDSLTAAYDSVPHFPHLTKNTTYQMRLNARITPADISMFVPAFSHFHSPVELRLALDGEGNHTRCTDIFVSGNNQTLLLKAQGMINHWNRKEDLYLFGQVSHLDADAQGMAWLFHNLSDKDSIPGIVKHLGDVHFNGDVSGYLHQLTTHGTVLSEAGSVRANVTMHKPKGALYHSYSGKIISEQLNLGALLGQEKTFGNATFDIELQGFRYQDGKPESYIKGIVSSLSYKQYEYHNILLDGQYTPGGFDGKISVNDPNGSIEIEGHVATQQAIPDYNLKATIRHFNPNRLNLTDKYQNTDFSLNLMADFTGHSVDDMKGRISIDSLIMKAPEPEKCYTFDHFSILAGAVPNSGEKQIKIQSSFLKGEIQGYYSYRTLPVSILKTVQHYLPSLLAADKHLSDTNNNFRFHIQIDNTELLSKVFDVPLLLSMPASLQGYFDDSHTRIQVRAYAPEFTYKGAYYESGTFLCDNTEEGLQCQLRTNKRMKKGGMINLAVNALAKEDQLKATINWGNNTVNTFSGLIDAEAYFEKPESGEKLSTRINIQPSQIVLNDTIWKIHPSEVVIDQGIVDVRNFLFEHQDQYVRANGRIGKSGTDSCLVDLSNINLQYIMDIIQFHAVKFNGLITGRVHLHHVLDNPVMYTRLDVKGFSLNDALLGRGDIKGEWDNELGGIRLLADIRENEHYSTFVNGYISPKEKGLDLHIKAGGTNLAFLQPFIDGIFTNMQGRVFGNVRLFGPFSGLDLEGSAQADASMKVDILNTSFKLHADSVRIRSGHFGFENVQIADMEGHTGLVNGALNHQKLKHLTYNFRFNTNNMLVYHTEKETPEFPFYGTIYTTGEVLLRGGNNALNVDGTLRTDPRTSFTYVTATAAEATSKQFIKFVDRTPRRQQENIHTEVYHPLNIQKEEEEDDTPLDMHLNFQIEATPDATMRIIMDPVAGDNISANGTGNLRINFYNKGDFLIFGNYNIGEGIYKMSMQNVIRKDFVLQSGGTVSFNGNPRQANLNVQAVYTVNSASLNDLVADASSTKGTVRVNCLLNLSGNLTSPTLKFDLDLPTVSDEDRELVRSLTSTEEQMNTQIIYLLGVGKFYTYDYNSNANQSDATSSLAFSTLSGQLNNMLSQVIDNQNWNVGTNLSTGENGWSDVEAEAILSGRLLNNRLIINGNFGYRDNAMQNTNFVGDFEAMWILTRNGEFRLKGYNETNDRYFTKSTLTTQGIGLMYKKDFDNWRELFDWILLRRRKDKKSTDEQPVAQQKRNKKQTK</sequence>
<evidence type="ECO:0000256" key="2">
    <source>
        <dbReference type="ARBA" id="ARBA00022692"/>
    </source>
</evidence>
<gene>
    <name evidence="8" type="ORF">H9625_08440</name>
</gene>
<evidence type="ECO:0000259" key="7">
    <source>
        <dbReference type="Pfam" id="PF04357"/>
    </source>
</evidence>
<dbReference type="Pfam" id="PF05359">
    <property type="entry name" value="DUF748"/>
    <property type="match status" value="1"/>
</dbReference>
<reference evidence="8 9" key="1">
    <citation type="submission" date="2020-08" db="EMBL/GenBank/DDBJ databases">
        <title>A Genomic Blueprint of the Chicken Gut Microbiome.</title>
        <authorList>
            <person name="Gilroy R."/>
            <person name="Ravi A."/>
            <person name="Getino M."/>
            <person name="Pursley I."/>
            <person name="Horton D.L."/>
            <person name="Alikhan N.-F."/>
            <person name="Baker D."/>
            <person name="Gharbi K."/>
            <person name="Hall N."/>
            <person name="Watson M."/>
            <person name="Adriaenssens E.M."/>
            <person name="Foster-Nyarko E."/>
            <person name="Jarju S."/>
            <person name="Secka A."/>
            <person name="Antonio M."/>
            <person name="Oren A."/>
            <person name="Chaudhuri R."/>
            <person name="La Ragione R.M."/>
            <person name="Hildebrand F."/>
            <person name="Pallen M.J."/>
        </authorList>
    </citation>
    <scope>NUCLEOTIDE SEQUENCE [LARGE SCALE GENOMIC DNA]</scope>
    <source>
        <strain evidence="8 9">Sa1CVN1</strain>
    </source>
</reference>
<keyword evidence="2 6" id="KW-0812">Transmembrane</keyword>
<dbReference type="InterPro" id="IPR007452">
    <property type="entry name" value="TamB_C"/>
</dbReference>
<evidence type="ECO:0000256" key="1">
    <source>
        <dbReference type="ARBA" id="ARBA00004167"/>
    </source>
</evidence>
<evidence type="ECO:0000313" key="9">
    <source>
        <dbReference type="Proteomes" id="UP000620874"/>
    </source>
</evidence>
<evidence type="ECO:0000256" key="4">
    <source>
        <dbReference type="ARBA" id="ARBA00023136"/>
    </source>
</evidence>
<comment type="subcellular location">
    <subcellularLocation>
        <location evidence="1">Membrane</location>
        <topology evidence="1">Single-pass membrane protein</topology>
    </subcellularLocation>
</comment>
<name>A0ABR8Y8C1_9BACT</name>
<evidence type="ECO:0000256" key="3">
    <source>
        <dbReference type="ARBA" id="ARBA00022989"/>
    </source>
</evidence>
<proteinExistence type="predicted"/>
<evidence type="ECO:0000313" key="8">
    <source>
        <dbReference type="EMBL" id="MBD8040462.1"/>
    </source>
</evidence>
<keyword evidence="3 6" id="KW-1133">Transmembrane helix</keyword>
<accession>A0ABR8Y8C1</accession>